<evidence type="ECO:0000256" key="6">
    <source>
        <dbReference type="SAM" id="Phobius"/>
    </source>
</evidence>
<dbReference type="Pfam" id="PF11700">
    <property type="entry name" value="ATG22"/>
    <property type="match status" value="1"/>
</dbReference>
<dbReference type="InterPro" id="IPR036259">
    <property type="entry name" value="MFS_trans_sf"/>
</dbReference>
<dbReference type="EMBL" id="VSIV01000095">
    <property type="protein sequence ID" value="TYB33856.1"/>
    <property type="molecule type" value="Genomic_DNA"/>
</dbReference>
<feature type="domain" description="Major facilitator superfamily (MFS) profile" evidence="7">
    <location>
        <begin position="1"/>
        <end position="112"/>
    </location>
</feature>
<dbReference type="AlphaFoldDB" id="A0A5D0MLG2"/>
<comment type="subcellular location">
    <subcellularLocation>
        <location evidence="1">Endomembrane system</location>
        <topology evidence="1">Multi-pass membrane protein</topology>
    </subcellularLocation>
</comment>
<dbReference type="InterPro" id="IPR050495">
    <property type="entry name" value="ATG22/LtaA_families"/>
</dbReference>
<reference evidence="8 9" key="1">
    <citation type="submission" date="2019-08" db="EMBL/GenBank/DDBJ databases">
        <title>Genomic characterization of a novel candidate phylum (ARYD3) from a high temperature, high salinity tertiary oil reservoir in north central Oklahoma, USA.</title>
        <authorList>
            <person name="Youssef N.H."/>
            <person name="Yadav A."/>
            <person name="Elshahed M.S."/>
        </authorList>
    </citation>
    <scope>NUCLEOTIDE SEQUENCE [LARGE SCALE GENOMIC DNA]</scope>
    <source>
        <strain evidence="8">ARYD1</strain>
    </source>
</reference>
<name>A0A5D0MLG2_FLESI</name>
<keyword evidence="4 6" id="KW-1133">Transmembrane helix</keyword>
<dbReference type="PANTHER" id="PTHR23519:SF1">
    <property type="entry name" value="AUTOPHAGY-RELATED PROTEIN 22"/>
    <property type="match status" value="1"/>
</dbReference>
<evidence type="ECO:0000256" key="3">
    <source>
        <dbReference type="ARBA" id="ARBA00022692"/>
    </source>
</evidence>
<dbReference type="InterPro" id="IPR020846">
    <property type="entry name" value="MFS_dom"/>
</dbReference>
<sequence>IGITAYCFITIFGFLMHEIWQFYAIAVLVGLFQGGIQALSRSFFARLIPDDKSGEFFGFYNMLGKFAAVLGPFMMGLIALFSGSNRYSILSLIILFAAGALILTRVDSKQGT</sequence>
<evidence type="ECO:0000256" key="5">
    <source>
        <dbReference type="ARBA" id="ARBA00023136"/>
    </source>
</evidence>
<evidence type="ECO:0000256" key="4">
    <source>
        <dbReference type="ARBA" id="ARBA00022989"/>
    </source>
</evidence>
<feature type="non-terminal residue" evidence="8">
    <location>
        <position position="1"/>
    </location>
</feature>
<dbReference type="InterPro" id="IPR024671">
    <property type="entry name" value="Atg22-like"/>
</dbReference>
<evidence type="ECO:0000256" key="2">
    <source>
        <dbReference type="ARBA" id="ARBA00022448"/>
    </source>
</evidence>
<feature type="transmembrane region" description="Helical" evidence="6">
    <location>
        <begin position="87"/>
        <end position="106"/>
    </location>
</feature>
<keyword evidence="3 6" id="KW-0812">Transmembrane</keyword>
<dbReference type="RefSeq" id="WP_303700651.1">
    <property type="nucleotide sequence ID" value="NZ_VSIV01000095.1"/>
</dbReference>
<comment type="caution">
    <text evidence="8">The sequence shown here is derived from an EMBL/GenBank/DDBJ whole genome shotgun (WGS) entry which is preliminary data.</text>
</comment>
<dbReference type="GO" id="GO:0022857">
    <property type="term" value="F:transmembrane transporter activity"/>
    <property type="evidence" value="ECO:0007669"/>
    <property type="project" value="InterPro"/>
</dbReference>
<organism evidence="8 9">
    <name type="scientific">Flexistipes sinusarabici</name>
    <dbReference type="NCBI Taxonomy" id="2352"/>
    <lineage>
        <taxon>Bacteria</taxon>
        <taxon>Pseudomonadati</taxon>
        <taxon>Deferribacterota</taxon>
        <taxon>Deferribacteres</taxon>
        <taxon>Deferribacterales</taxon>
        <taxon>Flexistipitaceae</taxon>
        <taxon>Flexistipes</taxon>
    </lineage>
</organism>
<keyword evidence="2" id="KW-0813">Transport</keyword>
<evidence type="ECO:0000313" key="8">
    <source>
        <dbReference type="EMBL" id="TYB33856.1"/>
    </source>
</evidence>
<keyword evidence="5 6" id="KW-0472">Membrane</keyword>
<evidence type="ECO:0000313" key="9">
    <source>
        <dbReference type="Proteomes" id="UP000323337"/>
    </source>
</evidence>
<dbReference type="PANTHER" id="PTHR23519">
    <property type="entry name" value="AUTOPHAGY-RELATED PROTEIN 22"/>
    <property type="match status" value="1"/>
</dbReference>
<dbReference type="GO" id="GO:0012505">
    <property type="term" value="C:endomembrane system"/>
    <property type="evidence" value="ECO:0007669"/>
    <property type="project" value="UniProtKB-SubCell"/>
</dbReference>
<proteinExistence type="predicted"/>
<evidence type="ECO:0000259" key="7">
    <source>
        <dbReference type="PROSITE" id="PS50850"/>
    </source>
</evidence>
<evidence type="ECO:0000256" key="1">
    <source>
        <dbReference type="ARBA" id="ARBA00004127"/>
    </source>
</evidence>
<gene>
    <name evidence="8" type="ORF">FXF49_04195</name>
</gene>
<feature type="transmembrane region" description="Helical" evidence="6">
    <location>
        <begin position="59"/>
        <end position="81"/>
    </location>
</feature>
<accession>A0A5D0MLG2</accession>
<dbReference type="Gene3D" id="1.20.1250.20">
    <property type="entry name" value="MFS general substrate transporter like domains"/>
    <property type="match status" value="1"/>
</dbReference>
<dbReference type="Proteomes" id="UP000323337">
    <property type="component" value="Unassembled WGS sequence"/>
</dbReference>
<dbReference type="SUPFAM" id="SSF103473">
    <property type="entry name" value="MFS general substrate transporter"/>
    <property type="match status" value="1"/>
</dbReference>
<protein>
    <submittedName>
        <fullName evidence="8">MFS transporter</fullName>
    </submittedName>
</protein>
<dbReference type="PROSITE" id="PS50850">
    <property type="entry name" value="MFS"/>
    <property type="match status" value="1"/>
</dbReference>